<dbReference type="AlphaFoldDB" id="A0AAV3NWP8"/>
<feature type="domain" description="Reverse transcriptase zinc-binding" evidence="2">
    <location>
        <begin position="69"/>
        <end position="135"/>
    </location>
</feature>
<organism evidence="3 4">
    <name type="scientific">Lithospermum erythrorhizon</name>
    <name type="common">Purple gromwell</name>
    <name type="synonym">Lithospermum officinale var. erythrorhizon</name>
    <dbReference type="NCBI Taxonomy" id="34254"/>
    <lineage>
        <taxon>Eukaryota</taxon>
        <taxon>Viridiplantae</taxon>
        <taxon>Streptophyta</taxon>
        <taxon>Embryophyta</taxon>
        <taxon>Tracheophyta</taxon>
        <taxon>Spermatophyta</taxon>
        <taxon>Magnoliopsida</taxon>
        <taxon>eudicotyledons</taxon>
        <taxon>Gunneridae</taxon>
        <taxon>Pentapetalae</taxon>
        <taxon>asterids</taxon>
        <taxon>lamiids</taxon>
        <taxon>Boraginales</taxon>
        <taxon>Boraginaceae</taxon>
        <taxon>Boraginoideae</taxon>
        <taxon>Lithospermeae</taxon>
        <taxon>Lithospermum</taxon>
    </lineage>
</organism>
<dbReference type="EMBL" id="BAABME010000567">
    <property type="protein sequence ID" value="GAA0143827.1"/>
    <property type="molecule type" value="Genomic_DNA"/>
</dbReference>
<dbReference type="InterPro" id="IPR002156">
    <property type="entry name" value="RNaseH_domain"/>
</dbReference>
<evidence type="ECO:0000259" key="1">
    <source>
        <dbReference type="Pfam" id="PF13456"/>
    </source>
</evidence>
<dbReference type="InterPro" id="IPR026960">
    <property type="entry name" value="RVT-Znf"/>
</dbReference>
<evidence type="ECO:0000313" key="3">
    <source>
        <dbReference type="EMBL" id="GAA0143827.1"/>
    </source>
</evidence>
<dbReference type="GO" id="GO:0003676">
    <property type="term" value="F:nucleic acid binding"/>
    <property type="evidence" value="ECO:0007669"/>
    <property type="project" value="InterPro"/>
</dbReference>
<evidence type="ECO:0000313" key="4">
    <source>
        <dbReference type="Proteomes" id="UP001454036"/>
    </source>
</evidence>
<dbReference type="Proteomes" id="UP001454036">
    <property type="component" value="Unassembled WGS sequence"/>
</dbReference>
<feature type="domain" description="RNase H type-1" evidence="1">
    <location>
        <begin position="141"/>
        <end position="199"/>
    </location>
</feature>
<evidence type="ECO:0008006" key="5">
    <source>
        <dbReference type="Google" id="ProtNLM"/>
    </source>
</evidence>
<dbReference type="Pfam" id="PF13966">
    <property type="entry name" value="zf-RVT"/>
    <property type="match status" value="1"/>
</dbReference>
<keyword evidence="4" id="KW-1185">Reference proteome</keyword>
<dbReference type="GO" id="GO:0004523">
    <property type="term" value="F:RNA-DNA hybrid ribonuclease activity"/>
    <property type="evidence" value="ECO:0007669"/>
    <property type="project" value="InterPro"/>
</dbReference>
<reference evidence="3 4" key="1">
    <citation type="submission" date="2024-01" db="EMBL/GenBank/DDBJ databases">
        <title>The complete chloroplast genome sequence of Lithospermum erythrorhizon: insights into the phylogenetic relationship among Boraginaceae species and the maternal lineages of purple gromwells.</title>
        <authorList>
            <person name="Okada T."/>
            <person name="Watanabe K."/>
        </authorList>
    </citation>
    <scope>NUCLEOTIDE SEQUENCE [LARGE SCALE GENOMIC DNA]</scope>
</reference>
<name>A0AAV3NWP8_LITER</name>
<dbReference type="Pfam" id="PF13456">
    <property type="entry name" value="RVT_3"/>
    <property type="match status" value="1"/>
</dbReference>
<sequence length="226" mass="25536">MVKEVIGEDSANDILAIPLSRVPTRDKLVWYHTKCGNYITSGYHNAREMKKNGDFHGRAEGGGSRGVPRDTSWQKIWNIKVPPRVKTFLWKCLHNILPTRDRLRRRGILVESSCVFCNNAAENILHNLVTCPISSSLLKEVVGRQTNGDLLGAAFTRLPHISSPLVAECLAARAGMEFAWANGWRRIILKSDSEQRIHFPRGEYRTPCEAEMIIGDSLYLARHMDV</sequence>
<comment type="caution">
    <text evidence="3">The sequence shown here is derived from an EMBL/GenBank/DDBJ whole genome shotgun (WGS) entry which is preliminary data.</text>
</comment>
<proteinExistence type="predicted"/>
<gene>
    <name evidence="3" type="ORF">LIER_04420</name>
</gene>
<evidence type="ECO:0000259" key="2">
    <source>
        <dbReference type="Pfam" id="PF13966"/>
    </source>
</evidence>
<protein>
    <recommendedName>
        <fullName evidence="5">Reverse transcriptase zinc-binding domain-containing protein</fullName>
    </recommendedName>
</protein>
<accession>A0AAV3NWP8</accession>